<evidence type="ECO:0000313" key="12">
    <source>
        <dbReference type="Proteomes" id="UP000280935"/>
    </source>
</evidence>
<dbReference type="CDD" id="cd12152">
    <property type="entry name" value="F1-ATPase_delta"/>
    <property type="match status" value="1"/>
</dbReference>
<protein>
    <recommendedName>
        <fullName evidence="8">ATP synthase epsilon chain</fullName>
    </recommendedName>
    <alternativeName>
        <fullName evidence="8">ATP synthase F1 sector epsilon subunit</fullName>
    </alternativeName>
    <alternativeName>
        <fullName evidence="8">F-ATPase epsilon subunit</fullName>
    </alternativeName>
</protein>
<dbReference type="GO" id="GO:0016787">
    <property type="term" value="F:hydrolase activity"/>
    <property type="evidence" value="ECO:0007669"/>
    <property type="project" value="UniProtKB-KW"/>
</dbReference>
<evidence type="ECO:0000256" key="9">
    <source>
        <dbReference type="RuleBase" id="RU003656"/>
    </source>
</evidence>
<keyword evidence="11" id="KW-0378">Hydrolase</keyword>
<comment type="similarity">
    <text evidence="2 8 9">Belongs to the ATPase epsilon chain family.</text>
</comment>
<keyword evidence="7 8" id="KW-0066">ATP synthesis</keyword>
<feature type="domain" description="ATP synthase F1 complex delta/epsilon subunit N-terminal" evidence="10">
    <location>
        <begin position="6"/>
        <end position="83"/>
    </location>
</feature>
<gene>
    <name evidence="8" type="primary">atpC</name>
    <name evidence="11" type="ORF">EII35_04010</name>
</gene>
<evidence type="ECO:0000259" key="10">
    <source>
        <dbReference type="Pfam" id="PF02823"/>
    </source>
</evidence>
<dbReference type="Gene3D" id="2.60.15.10">
    <property type="entry name" value="F0F1 ATP synthase delta/epsilon subunit, N-terminal"/>
    <property type="match status" value="1"/>
</dbReference>
<dbReference type="EMBL" id="RQYT01000005">
    <property type="protein sequence ID" value="RRD50567.1"/>
    <property type="molecule type" value="Genomic_DNA"/>
</dbReference>
<dbReference type="AlphaFoldDB" id="A0A3P1WXT4"/>
<dbReference type="OrthoDB" id="9791445at2"/>
<dbReference type="SUPFAM" id="SSF51344">
    <property type="entry name" value="Epsilon subunit of F1F0-ATP synthase N-terminal domain"/>
    <property type="match status" value="1"/>
</dbReference>
<comment type="subcellular location">
    <subcellularLocation>
        <location evidence="1 8">Cell membrane</location>
        <topology evidence="1 8">Peripheral membrane protein</topology>
    </subcellularLocation>
</comment>
<dbReference type="GO" id="GO:0005524">
    <property type="term" value="F:ATP binding"/>
    <property type="evidence" value="ECO:0007669"/>
    <property type="project" value="UniProtKB-UniRule"/>
</dbReference>
<dbReference type="InterPro" id="IPR001469">
    <property type="entry name" value="ATP_synth_F1_dsu/esu"/>
</dbReference>
<sequence length="138" mass="15093">MDRSPLKLEVVAADRMVWEGDVVNVIARTTRGDIGILPGHEPLMATLVPCMVEIVSADGRTEILAIDGGFIAVAHGHVRVLSQIAHLAEEISLEAAQNEAHELRRLRNEGEATDEQIHRLHILNAQIRAGERVSNGSR</sequence>
<dbReference type="GO" id="GO:0005886">
    <property type="term" value="C:plasma membrane"/>
    <property type="evidence" value="ECO:0007669"/>
    <property type="project" value="UniProtKB-SubCell"/>
</dbReference>
<dbReference type="GO" id="GO:0046933">
    <property type="term" value="F:proton-transporting ATP synthase activity, rotational mechanism"/>
    <property type="evidence" value="ECO:0007669"/>
    <property type="project" value="UniProtKB-UniRule"/>
</dbReference>
<dbReference type="PANTHER" id="PTHR13822">
    <property type="entry name" value="ATP SYNTHASE DELTA/EPSILON CHAIN"/>
    <property type="match status" value="1"/>
</dbReference>
<comment type="caution">
    <text evidence="11">The sequence shown here is derived from an EMBL/GenBank/DDBJ whole genome shotgun (WGS) entry which is preliminary data.</text>
</comment>
<accession>A0A3P1WXT4</accession>
<dbReference type="RefSeq" id="WP_125227172.1">
    <property type="nucleotide sequence ID" value="NZ_RQYT01000005.1"/>
</dbReference>
<dbReference type="NCBIfam" id="NF009977">
    <property type="entry name" value="PRK13442.1"/>
    <property type="match status" value="1"/>
</dbReference>
<dbReference type="GO" id="GO:0045259">
    <property type="term" value="C:proton-transporting ATP synthase complex"/>
    <property type="evidence" value="ECO:0007669"/>
    <property type="project" value="UniProtKB-KW"/>
</dbReference>
<dbReference type="InterPro" id="IPR020546">
    <property type="entry name" value="ATP_synth_F1_dsu/esu_N"/>
</dbReference>
<dbReference type="HAMAP" id="MF_00530">
    <property type="entry name" value="ATP_synth_epsil_bac"/>
    <property type="match status" value="1"/>
</dbReference>
<organism evidence="11 12">
    <name type="scientific">Arachnia propionica</name>
    <dbReference type="NCBI Taxonomy" id="1750"/>
    <lineage>
        <taxon>Bacteria</taxon>
        <taxon>Bacillati</taxon>
        <taxon>Actinomycetota</taxon>
        <taxon>Actinomycetes</taxon>
        <taxon>Propionibacteriales</taxon>
        <taxon>Propionibacteriaceae</taxon>
        <taxon>Arachnia</taxon>
    </lineage>
</organism>
<evidence type="ECO:0000256" key="7">
    <source>
        <dbReference type="ARBA" id="ARBA00023310"/>
    </source>
</evidence>
<keyword evidence="6 8" id="KW-0139">CF(1)</keyword>
<evidence type="ECO:0000313" key="11">
    <source>
        <dbReference type="EMBL" id="RRD50567.1"/>
    </source>
</evidence>
<proteinExistence type="inferred from homology"/>
<comment type="function">
    <text evidence="8">Produces ATP from ADP in the presence of a proton gradient across the membrane.</text>
</comment>
<keyword evidence="4 8" id="KW-0406">Ion transport</keyword>
<evidence type="ECO:0000256" key="6">
    <source>
        <dbReference type="ARBA" id="ARBA00023196"/>
    </source>
</evidence>
<evidence type="ECO:0000256" key="3">
    <source>
        <dbReference type="ARBA" id="ARBA00022448"/>
    </source>
</evidence>
<keyword evidence="8" id="KW-0375">Hydrogen ion transport</keyword>
<keyword evidence="8" id="KW-1003">Cell membrane</keyword>
<dbReference type="InterPro" id="IPR036771">
    <property type="entry name" value="ATPsynth_dsu/esu_N"/>
</dbReference>
<dbReference type="Proteomes" id="UP000280935">
    <property type="component" value="Unassembled WGS sequence"/>
</dbReference>
<dbReference type="NCBIfam" id="TIGR01216">
    <property type="entry name" value="ATP_synt_epsi"/>
    <property type="match status" value="1"/>
</dbReference>
<evidence type="ECO:0000256" key="8">
    <source>
        <dbReference type="HAMAP-Rule" id="MF_00530"/>
    </source>
</evidence>
<evidence type="ECO:0000256" key="4">
    <source>
        <dbReference type="ARBA" id="ARBA00023065"/>
    </source>
</evidence>
<comment type="subunit">
    <text evidence="8 9">F-type ATPases have 2 components, CF(1) - the catalytic core - and CF(0) - the membrane proton channel. CF(1) has five subunits: alpha(3), beta(3), gamma(1), delta(1), epsilon(1). CF(0) has three main subunits: a, b and c.</text>
</comment>
<dbReference type="PANTHER" id="PTHR13822:SF10">
    <property type="entry name" value="ATP SYNTHASE EPSILON CHAIN, CHLOROPLASTIC"/>
    <property type="match status" value="1"/>
</dbReference>
<dbReference type="Pfam" id="PF02823">
    <property type="entry name" value="ATP-synt_DE_N"/>
    <property type="match status" value="1"/>
</dbReference>
<keyword evidence="5 8" id="KW-0472">Membrane</keyword>
<evidence type="ECO:0000256" key="5">
    <source>
        <dbReference type="ARBA" id="ARBA00023136"/>
    </source>
</evidence>
<reference evidence="11 12" key="1">
    <citation type="submission" date="2018-11" db="EMBL/GenBank/DDBJ databases">
        <title>Genomes From Bacteria Associated with the Canine Oral Cavity: a Test Case for Automated Genome-Based Taxonomic Assignment.</title>
        <authorList>
            <person name="Coil D.A."/>
            <person name="Jospin G."/>
            <person name="Darling A.E."/>
            <person name="Wallis C."/>
            <person name="Davis I.J."/>
            <person name="Harris S."/>
            <person name="Eisen J.A."/>
            <person name="Holcombe L.J."/>
            <person name="O'Flynn C."/>
        </authorList>
    </citation>
    <scope>NUCLEOTIDE SEQUENCE [LARGE SCALE GENOMIC DNA]</scope>
    <source>
        <strain evidence="11 12">OH2822_COT-296</strain>
    </source>
</reference>
<name>A0A3P1WXT4_9ACTN</name>
<evidence type="ECO:0000256" key="2">
    <source>
        <dbReference type="ARBA" id="ARBA00005712"/>
    </source>
</evidence>
<evidence type="ECO:0000256" key="1">
    <source>
        <dbReference type="ARBA" id="ARBA00004202"/>
    </source>
</evidence>
<keyword evidence="3 8" id="KW-0813">Transport</keyword>